<comment type="caution">
    <text evidence="1">The sequence shown here is derived from an EMBL/GenBank/DDBJ whole genome shotgun (WGS) entry which is preliminary data.</text>
</comment>
<dbReference type="PANTHER" id="PTHR11803:SF39">
    <property type="entry name" value="2-IMINOBUTANOATE_2-IMINOPROPANOATE DEAMINASE"/>
    <property type="match status" value="1"/>
</dbReference>
<dbReference type="EMBL" id="NJGD01000027">
    <property type="protein sequence ID" value="PJR09842.1"/>
    <property type="molecule type" value="Genomic_DNA"/>
</dbReference>
<gene>
    <name evidence="1" type="ORF">CEJ86_30505</name>
</gene>
<name>A0A2J0YTW8_RHIML</name>
<dbReference type="SUPFAM" id="SSF55298">
    <property type="entry name" value="YjgF-like"/>
    <property type="match status" value="1"/>
</dbReference>
<protein>
    <submittedName>
        <fullName evidence="1">Enamine deaminase RidA</fullName>
    </submittedName>
</protein>
<dbReference type="GO" id="GO:0005829">
    <property type="term" value="C:cytosol"/>
    <property type="evidence" value="ECO:0007669"/>
    <property type="project" value="TreeGrafter"/>
</dbReference>
<dbReference type="PANTHER" id="PTHR11803">
    <property type="entry name" value="2-IMINOBUTANOATE/2-IMINOPROPANOATE DEAMINASE RIDA"/>
    <property type="match status" value="1"/>
</dbReference>
<dbReference type="RefSeq" id="WP_100674752.1">
    <property type="nucleotide sequence ID" value="NZ_NJGD01000027.1"/>
</dbReference>
<organism evidence="1 2">
    <name type="scientific">Rhizobium meliloti</name>
    <name type="common">Ensifer meliloti</name>
    <name type="synonym">Sinorhizobium meliloti</name>
    <dbReference type="NCBI Taxonomy" id="382"/>
    <lineage>
        <taxon>Bacteria</taxon>
        <taxon>Pseudomonadati</taxon>
        <taxon>Pseudomonadota</taxon>
        <taxon>Alphaproteobacteria</taxon>
        <taxon>Hyphomicrobiales</taxon>
        <taxon>Rhizobiaceae</taxon>
        <taxon>Sinorhizobium/Ensifer group</taxon>
        <taxon>Sinorhizobium</taxon>
    </lineage>
</organism>
<dbReference type="AlphaFoldDB" id="A0A2J0YTW8"/>
<evidence type="ECO:0000313" key="1">
    <source>
        <dbReference type="EMBL" id="PJR09842.1"/>
    </source>
</evidence>
<dbReference type="CDD" id="cd00448">
    <property type="entry name" value="YjgF_YER057c_UK114_family"/>
    <property type="match status" value="1"/>
</dbReference>
<dbReference type="GO" id="GO:0019239">
    <property type="term" value="F:deaminase activity"/>
    <property type="evidence" value="ECO:0007669"/>
    <property type="project" value="TreeGrafter"/>
</dbReference>
<sequence length="135" mass="14750">MFTVVDTGMSPSKSPVNGTVRAGNMVMMAQVPRDPATGEMITGDMRTQTRRLLSNFKQCVEAAGGSLRDIALITIYVVDGADVAEMNEVYAETFEKPYPCRATVVVKDLLYPGVKVEMVAWATLENAEKSKEIVK</sequence>
<dbReference type="Gene3D" id="3.30.1330.40">
    <property type="entry name" value="RutC-like"/>
    <property type="match status" value="1"/>
</dbReference>
<dbReference type="Pfam" id="PF01042">
    <property type="entry name" value="Ribonuc_L-PSP"/>
    <property type="match status" value="1"/>
</dbReference>
<proteinExistence type="predicted"/>
<dbReference type="Proteomes" id="UP000231987">
    <property type="component" value="Unassembled WGS sequence"/>
</dbReference>
<accession>A0A2J0YTW8</accession>
<dbReference type="InterPro" id="IPR035959">
    <property type="entry name" value="RutC-like_sf"/>
</dbReference>
<evidence type="ECO:0000313" key="2">
    <source>
        <dbReference type="Proteomes" id="UP000231987"/>
    </source>
</evidence>
<dbReference type="InterPro" id="IPR006175">
    <property type="entry name" value="YjgF/YER057c/UK114"/>
</dbReference>
<reference evidence="1 2" key="1">
    <citation type="submission" date="2017-06" db="EMBL/GenBank/DDBJ databases">
        <title>Ensifer strains isolated from leguminous trees and herbs display diverse denitrification phenotypes with some acting as strong N2O sinks.</title>
        <authorList>
            <person name="Woliy K."/>
            <person name="Mania D."/>
            <person name="Bakken L.R."/>
            <person name="Frostegard A."/>
        </authorList>
    </citation>
    <scope>NUCLEOTIDE SEQUENCE [LARGE SCALE GENOMIC DNA]</scope>
    <source>
        <strain evidence="1 2">AC50a</strain>
    </source>
</reference>